<dbReference type="EMBL" id="VJZE01000113">
    <property type="protein sequence ID" value="MPY41767.1"/>
    <property type="molecule type" value="Genomic_DNA"/>
</dbReference>
<accession>A0A5N8W2Q4</accession>
<keyword evidence="1" id="KW-1133">Transmembrane helix</keyword>
<sequence>MVSEGAREPARVTCPGCGDSAAARAVPEICADPASVPDGLADRLARQPDAASRGDSWLHFAEGLLMAGVGAALAYSGIQSDEPLYTIGGSLLAVLLFAGTVLVVRGEARGRRVVEAGEERASELWRPASYCSACGTVFFPGGDPWEGPLTPEQFQKFVWTEAGYGKHLDTELKDVALPPGIPVRAGGSPDHA</sequence>
<dbReference type="AlphaFoldDB" id="A0A5N8W2Q4"/>
<feature type="transmembrane region" description="Helical" evidence="1">
    <location>
        <begin position="56"/>
        <end position="78"/>
    </location>
</feature>
<gene>
    <name evidence="2" type="ORF">FNH04_18185</name>
</gene>
<name>A0A5N8W2Q4_9ACTN</name>
<proteinExistence type="predicted"/>
<keyword evidence="3" id="KW-1185">Reference proteome</keyword>
<reference evidence="2 3" key="1">
    <citation type="submission" date="2019-07" db="EMBL/GenBank/DDBJ databases">
        <title>New species of Amycolatopsis and Streptomyces.</title>
        <authorList>
            <person name="Duangmal K."/>
            <person name="Teo W.F.A."/>
            <person name="Lipun K."/>
        </authorList>
    </citation>
    <scope>NUCLEOTIDE SEQUENCE [LARGE SCALE GENOMIC DNA]</scope>
    <source>
        <strain evidence="2 3">TISTR 2346</strain>
    </source>
</reference>
<evidence type="ECO:0000256" key="1">
    <source>
        <dbReference type="SAM" id="Phobius"/>
    </source>
</evidence>
<evidence type="ECO:0000313" key="3">
    <source>
        <dbReference type="Proteomes" id="UP000326979"/>
    </source>
</evidence>
<protein>
    <submittedName>
        <fullName evidence="2">Uncharacterized protein</fullName>
    </submittedName>
</protein>
<keyword evidence="1" id="KW-0472">Membrane</keyword>
<evidence type="ECO:0000313" key="2">
    <source>
        <dbReference type="EMBL" id="MPY41767.1"/>
    </source>
</evidence>
<dbReference type="RefSeq" id="WP_152785491.1">
    <property type="nucleotide sequence ID" value="NZ_BAABEQ010000016.1"/>
</dbReference>
<dbReference type="OrthoDB" id="4170751at2"/>
<keyword evidence="1" id="KW-0812">Transmembrane</keyword>
<organism evidence="2 3">
    <name type="scientific">Streptomyces phyllanthi</name>
    <dbReference type="NCBI Taxonomy" id="1803180"/>
    <lineage>
        <taxon>Bacteria</taxon>
        <taxon>Bacillati</taxon>
        <taxon>Actinomycetota</taxon>
        <taxon>Actinomycetes</taxon>
        <taxon>Kitasatosporales</taxon>
        <taxon>Streptomycetaceae</taxon>
        <taxon>Streptomyces</taxon>
    </lineage>
</organism>
<feature type="transmembrane region" description="Helical" evidence="1">
    <location>
        <begin position="84"/>
        <end position="104"/>
    </location>
</feature>
<dbReference type="Proteomes" id="UP000326979">
    <property type="component" value="Unassembled WGS sequence"/>
</dbReference>
<comment type="caution">
    <text evidence="2">The sequence shown here is derived from an EMBL/GenBank/DDBJ whole genome shotgun (WGS) entry which is preliminary data.</text>
</comment>